<evidence type="ECO:0000256" key="2">
    <source>
        <dbReference type="ARBA" id="ARBA00011123"/>
    </source>
</evidence>
<keyword evidence="14" id="KW-1185">Reference proteome</keyword>
<dbReference type="EC" id="6.3.5.-" evidence="11"/>
<accession>A0A1M5WI99</accession>
<keyword evidence="7 11" id="KW-0648">Protein biosynthesis</keyword>
<name>A0A1M5WI99_9BACI</name>
<proteinExistence type="inferred from homology"/>
<dbReference type="InterPro" id="IPR018027">
    <property type="entry name" value="Asn/Gln_amidotransferase"/>
</dbReference>
<dbReference type="Gene3D" id="1.10.10.410">
    <property type="match status" value="1"/>
</dbReference>
<protein>
    <recommendedName>
        <fullName evidence="3 11">Aspartyl/glutamyl-tRNA(Asn/Gln) amidotransferase subunit B</fullName>
        <shortName evidence="11">Asp/Glu-ADT subunit B</shortName>
        <ecNumber evidence="11">6.3.5.-</ecNumber>
    </recommendedName>
</protein>
<dbReference type="SUPFAM" id="SSF89095">
    <property type="entry name" value="GatB/YqeY motif"/>
    <property type="match status" value="1"/>
</dbReference>
<dbReference type="GO" id="GO:0050567">
    <property type="term" value="F:glutaminyl-tRNA synthase (glutamine-hydrolyzing) activity"/>
    <property type="evidence" value="ECO:0007669"/>
    <property type="project" value="UniProtKB-UniRule"/>
</dbReference>
<comment type="similarity">
    <text evidence="1 11">Belongs to the GatB/GatE family. GatB subfamily.</text>
</comment>
<dbReference type="PROSITE" id="PS01234">
    <property type="entry name" value="GATB"/>
    <property type="match status" value="1"/>
</dbReference>
<dbReference type="InterPro" id="IPR006075">
    <property type="entry name" value="Asn/Gln-tRNA_Trfase_suB/E_cat"/>
</dbReference>
<dbReference type="FunFam" id="1.10.10.410:FF:000001">
    <property type="entry name" value="Aspartyl/glutamyl-tRNA(Asn/Gln) amidotransferase subunit B"/>
    <property type="match status" value="1"/>
</dbReference>
<keyword evidence="6 11" id="KW-0067">ATP-binding</keyword>
<evidence type="ECO:0000256" key="9">
    <source>
        <dbReference type="ARBA" id="ARBA00047380"/>
    </source>
</evidence>
<dbReference type="InterPro" id="IPR004413">
    <property type="entry name" value="GatB"/>
</dbReference>
<sequence>MNFETIIGLEVHVELKTQSKIFSPSVNAFGTAPNTNVNPIDLGYPGVLPVLNEEAVNFAMKAAMALNCDIATNTKFDRKNYFYPDNPKAYQISQFDQPIGENGWIEIEVHGKKKRIGITRLHLEEDAGKLTHGDDGYSLVDFNRQGTPLIEIVSEPDMRSPEEAYAYLEKLKNIIQYTGVSDVKMQEGSLRCDANISLRPIGQEEFGTKTELKNLNSFSFVQKGLEFEEKRQEKVLLSGGQILQETRRYDEKTKETILMRVKEGSDDYRYFPEPDLVPLYIDDAWKERIRKEIPELPDARKKRYMEELDLSEYDATVMTNSKQMADFFEEAIAHGADMKQVSNWLMGEISAYMNKHLKELDELAITPEALAKMIQLIADGTISSKIAKKVFAELVEHGGDPEKIVKEKGLVQISDEDQLKEIISNVLDENEQSIIDYKNGKNKAVGFLVGQVMKATKGQANPPMVNKILLEEINKR</sequence>
<gene>
    <name evidence="11" type="primary">gatB</name>
    <name evidence="13" type="ORF">SAMN05421807_11673</name>
</gene>
<comment type="function">
    <text evidence="8 11">Allows the formation of correctly charged Asn-tRNA(Asn) or Gln-tRNA(Gln) through the transamidation of misacylated Asp-tRNA(Asn) or Glu-tRNA(Gln) in organisms which lack either or both of asparaginyl-tRNA or glutaminyl-tRNA synthetases. The reaction takes place in the presence of glutamine and ATP through an activated phospho-Asp-tRNA(Asn) or phospho-Glu-tRNA(Gln).</text>
</comment>
<dbReference type="PANTHER" id="PTHR11659">
    <property type="entry name" value="GLUTAMYL-TRNA GLN AMIDOTRANSFERASE SUBUNIT B MITOCHONDRIAL AND PROKARYOTIC PET112-RELATED"/>
    <property type="match status" value="1"/>
</dbReference>
<comment type="subunit">
    <text evidence="2 11">Heterotrimer of A, B and C subunits.</text>
</comment>
<dbReference type="InterPro" id="IPR023168">
    <property type="entry name" value="GatB_Yqey_C_2"/>
</dbReference>
<dbReference type="InterPro" id="IPR017959">
    <property type="entry name" value="Asn/Gln-tRNA_amidoTrfase_suB/E"/>
</dbReference>
<dbReference type="GO" id="GO:0016740">
    <property type="term" value="F:transferase activity"/>
    <property type="evidence" value="ECO:0007669"/>
    <property type="project" value="UniProtKB-KW"/>
</dbReference>
<dbReference type="Gene3D" id="1.10.150.380">
    <property type="entry name" value="GatB domain, N-terminal subdomain"/>
    <property type="match status" value="1"/>
</dbReference>
<dbReference type="SUPFAM" id="SSF55931">
    <property type="entry name" value="Glutamine synthetase/guanido kinase"/>
    <property type="match status" value="1"/>
</dbReference>
<dbReference type="GO" id="GO:0005524">
    <property type="term" value="F:ATP binding"/>
    <property type="evidence" value="ECO:0007669"/>
    <property type="project" value="UniProtKB-KW"/>
</dbReference>
<dbReference type="NCBIfam" id="NF004011">
    <property type="entry name" value="PRK05477.1-1"/>
    <property type="match status" value="1"/>
</dbReference>
<comment type="catalytic activity">
    <reaction evidence="9 11">
        <text>L-aspartyl-tRNA(Asn) + L-glutamine + ATP + H2O = L-asparaginyl-tRNA(Asn) + L-glutamate + ADP + phosphate + 2 H(+)</text>
        <dbReference type="Rhea" id="RHEA:14513"/>
        <dbReference type="Rhea" id="RHEA-COMP:9674"/>
        <dbReference type="Rhea" id="RHEA-COMP:9677"/>
        <dbReference type="ChEBI" id="CHEBI:15377"/>
        <dbReference type="ChEBI" id="CHEBI:15378"/>
        <dbReference type="ChEBI" id="CHEBI:29985"/>
        <dbReference type="ChEBI" id="CHEBI:30616"/>
        <dbReference type="ChEBI" id="CHEBI:43474"/>
        <dbReference type="ChEBI" id="CHEBI:58359"/>
        <dbReference type="ChEBI" id="CHEBI:78515"/>
        <dbReference type="ChEBI" id="CHEBI:78516"/>
        <dbReference type="ChEBI" id="CHEBI:456216"/>
    </reaction>
</comment>
<dbReference type="InterPro" id="IPR017958">
    <property type="entry name" value="Gln-tRNA_amidoTrfase_suB_CS"/>
</dbReference>
<dbReference type="NCBIfam" id="NF004014">
    <property type="entry name" value="PRK05477.1-4"/>
    <property type="match status" value="1"/>
</dbReference>
<dbReference type="RefSeq" id="WP_073011902.1">
    <property type="nucleotide sequence ID" value="NZ_FQXD01000016.1"/>
</dbReference>
<dbReference type="OrthoDB" id="9804078at2"/>
<dbReference type="FunFam" id="1.10.150.380:FF:000001">
    <property type="entry name" value="Aspartyl/glutamyl-tRNA(Asn/Gln) amidotransferase subunit B"/>
    <property type="match status" value="1"/>
</dbReference>
<comment type="catalytic activity">
    <reaction evidence="10 11">
        <text>L-glutamyl-tRNA(Gln) + L-glutamine + ATP + H2O = L-glutaminyl-tRNA(Gln) + L-glutamate + ADP + phosphate + H(+)</text>
        <dbReference type="Rhea" id="RHEA:17521"/>
        <dbReference type="Rhea" id="RHEA-COMP:9681"/>
        <dbReference type="Rhea" id="RHEA-COMP:9684"/>
        <dbReference type="ChEBI" id="CHEBI:15377"/>
        <dbReference type="ChEBI" id="CHEBI:15378"/>
        <dbReference type="ChEBI" id="CHEBI:29985"/>
        <dbReference type="ChEBI" id="CHEBI:30616"/>
        <dbReference type="ChEBI" id="CHEBI:43474"/>
        <dbReference type="ChEBI" id="CHEBI:58359"/>
        <dbReference type="ChEBI" id="CHEBI:78520"/>
        <dbReference type="ChEBI" id="CHEBI:78521"/>
        <dbReference type="ChEBI" id="CHEBI:456216"/>
    </reaction>
</comment>
<evidence type="ECO:0000256" key="3">
    <source>
        <dbReference type="ARBA" id="ARBA00016923"/>
    </source>
</evidence>
<dbReference type="Pfam" id="PF02637">
    <property type="entry name" value="GatB_Yqey"/>
    <property type="match status" value="1"/>
</dbReference>
<dbReference type="AlphaFoldDB" id="A0A1M5WI99"/>
<keyword evidence="5 11" id="KW-0547">Nucleotide-binding</keyword>
<dbReference type="NCBIfam" id="TIGR00133">
    <property type="entry name" value="gatB"/>
    <property type="match status" value="1"/>
</dbReference>
<evidence type="ECO:0000256" key="11">
    <source>
        <dbReference type="HAMAP-Rule" id="MF_00121"/>
    </source>
</evidence>
<dbReference type="InterPro" id="IPR003789">
    <property type="entry name" value="Asn/Gln_tRNA_amidoTrase-B-like"/>
</dbReference>
<dbReference type="InterPro" id="IPR014746">
    <property type="entry name" value="Gln_synth/guanido_kin_cat_dom"/>
</dbReference>
<dbReference type="EMBL" id="FQXD01000016">
    <property type="protein sequence ID" value="SHH87137.1"/>
    <property type="molecule type" value="Genomic_DNA"/>
</dbReference>
<dbReference type="InterPro" id="IPR042114">
    <property type="entry name" value="GatB_C_1"/>
</dbReference>
<evidence type="ECO:0000259" key="12">
    <source>
        <dbReference type="SMART" id="SM00845"/>
    </source>
</evidence>
<dbReference type="GO" id="GO:0050566">
    <property type="term" value="F:asparaginyl-tRNA synthase (glutamine-hydrolyzing) activity"/>
    <property type="evidence" value="ECO:0007669"/>
    <property type="project" value="RHEA"/>
</dbReference>
<evidence type="ECO:0000256" key="7">
    <source>
        <dbReference type="ARBA" id="ARBA00022917"/>
    </source>
</evidence>
<dbReference type="Proteomes" id="UP000184079">
    <property type="component" value="Unassembled WGS sequence"/>
</dbReference>
<keyword evidence="4 11" id="KW-0436">Ligase</keyword>
<reference evidence="14" key="1">
    <citation type="submission" date="2016-11" db="EMBL/GenBank/DDBJ databases">
        <authorList>
            <person name="Varghese N."/>
            <person name="Submissions S."/>
        </authorList>
    </citation>
    <scope>NUCLEOTIDE SEQUENCE [LARGE SCALE GENOMIC DNA]</scope>
    <source>
        <strain evidence="14">CGMCC 1.6496</strain>
    </source>
</reference>
<evidence type="ECO:0000256" key="8">
    <source>
        <dbReference type="ARBA" id="ARBA00024799"/>
    </source>
</evidence>
<dbReference type="GO" id="GO:0006412">
    <property type="term" value="P:translation"/>
    <property type="evidence" value="ECO:0007669"/>
    <property type="project" value="UniProtKB-UniRule"/>
</dbReference>
<dbReference type="NCBIfam" id="NF004012">
    <property type="entry name" value="PRK05477.1-2"/>
    <property type="match status" value="1"/>
</dbReference>
<dbReference type="Pfam" id="PF02934">
    <property type="entry name" value="GatB_N"/>
    <property type="match status" value="1"/>
</dbReference>
<dbReference type="HAMAP" id="MF_00121">
    <property type="entry name" value="GatB"/>
    <property type="match status" value="1"/>
</dbReference>
<evidence type="ECO:0000313" key="14">
    <source>
        <dbReference type="Proteomes" id="UP000184079"/>
    </source>
</evidence>
<organism evidence="13 14">
    <name type="scientific">Virgibacillus chiguensis</name>
    <dbReference type="NCBI Taxonomy" id="411959"/>
    <lineage>
        <taxon>Bacteria</taxon>
        <taxon>Bacillati</taxon>
        <taxon>Bacillota</taxon>
        <taxon>Bacilli</taxon>
        <taxon>Bacillales</taxon>
        <taxon>Bacillaceae</taxon>
        <taxon>Virgibacillus</taxon>
    </lineage>
</organism>
<evidence type="ECO:0000256" key="5">
    <source>
        <dbReference type="ARBA" id="ARBA00022741"/>
    </source>
</evidence>
<evidence type="ECO:0000256" key="4">
    <source>
        <dbReference type="ARBA" id="ARBA00022598"/>
    </source>
</evidence>
<evidence type="ECO:0000313" key="13">
    <source>
        <dbReference type="EMBL" id="SHH87137.1"/>
    </source>
</evidence>
<evidence type="ECO:0000256" key="6">
    <source>
        <dbReference type="ARBA" id="ARBA00022840"/>
    </source>
</evidence>
<dbReference type="GO" id="GO:0070681">
    <property type="term" value="P:glutaminyl-tRNAGln biosynthesis via transamidation"/>
    <property type="evidence" value="ECO:0007669"/>
    <property type="project" value="TreeGrafter"/>
</dbReference>
<dbReference type="SMART" id="SM00845">
    <property type="entry name" value="GatB_Yqey"/>
    <property type="match status" value="1"/>
</dbReference>
<evidence type="ECO:0000256" key="10">
    <source>
        <dbReference type="ARBA" id="ARBA00047913"/>
    </source>
</evidence>
<dbReference type="PANTHER" id="PTHR11659:SF0">
    <property type="entry name" value="GLUTAMYL-TRNA(GLN) AMIDOTRANSFERASE SUBUNIT B, MITOCHONDRIAL"/>
    <property type="match status" value="1"/>
</dbReference>
<evidence type="ECO:0000256" key="1">
    <source>
        <dbReference type="ARBA" id="ARBA00005306"/>
    </source>
</evidence>
<feature type="domain" description="Asn/Gln amidotransferase" evidence="12">
    <location>
        <begin position="326"/>
        <end position="473"/>
    </location>
</feature>
<keyword evidence="13" id="KW-0808">Transferase</keyword>